<dbReference type="AlphaFoldDB" id="A0A175RMF8"/>
<dbReference type="EMBL" id="LDQC01000064">
    <property type="protein sequence ID" value="KTR04563.1"/>
    <property type="molecule type" value="Genomic_DNA"/>
</dbReference>
<sequence length="209" mass="24293">MERLITADRFRSYHLATRTRAGALSLYEWNMRASASVMELTGVVEVFVRNALDTELHQLARRRQWSSWLDGLPLDGRGRADLAKARVRASRNGRRPEVHGRVVAELLFGFWRYLVESRYLTTLWTPALHRAFPLGDEDLLTRQRRVRERLQQLHFVRNRAAHHEPIHARDLRRDHDYAIELLGWIDPIAAEWAADVTSLRAVLGTRSSP</sequence>
<organism evidence="1 2">
    <name type="scientific">Curtobacterium luteum</name>
    <dbReference type="NCBI Taxonomy" id="33881"/>
    <lineage>
        <taxon>Bacteria</taxon>
        <taxon>Bacillati</taxon>
        <taxon>Actinomycetota</taxon>
        <taxon>Actinomycetes</taxon>
        <taxon>Micrococcales</taxon>
        <taxon>Microbacteriaceae</taxon>
        <taxon>Curtobacterium</taxon>
    </lineage>
</organism>
<name>A0A175RMF8_9MICO</name>
<accession>A0A175RMF8</accession>
<reference evidence="1 2" key="1">
    <citation type="journal article" date="2016" name="Front. Microbiol.">
        <title>Genomic Resource of Rice Seed Associated Bacteria.</title>
        <authorList>
            <person name="Midha S."/>
            <person name="Bansal K."/>
            <person name="Sharma S."/>
            <person name="Kumar N."/>
            <person name="Patil P.P."/>
            <person name="Chaudhry V."/>
            <person name="Patil P.B."/>
        </authorList>
    </citation>
    <scope>NUCLEOTIDE SEQUENCE [LARGE SCALE GENOMIC DNA]</scope>
    <source>
        <strain evidence="1 2">NS184</strain>
    </source>
</reference>
<evidence type="ECO:0000313" key="2">
    <source>
        <dbReference type="Proteomes" id="UP000078252"/>
    </source>
</evidence>
<proteinExistence type="predicted"/>
<dbReference type="STRING" id="33881.NS184_11745"/>
<evidence type="ECO:0008006" key="3">
    <source>
        <dbReference type="Google" id="ProtNLM"/>
    </source>
</evidence>
<protein>
    <recommendedName>
        <fullName evidence="3">CAAX protease</fullName>
    </recommendedName>
</protein>
<dbReference type="Proteomes" id="UP000078252">
    <property type="component" value="Unassembled WGS sequence"/>
</dbReference>
<gene>
    <name evidence="1" type="ORF">NS184_11745</name>
</gene>
<comment type="caution">
    <text evidence="1">The sequence shown here is derived from an EMBL/GenBank/DDBJ whole genome shotgun (WGS) entry which is preliminary data.</text>
</comment>
<evidence type="ECO:0000313" key="1">
    <source>
        <dbReference type="EMBL" id="KTR04563.1"/>
    </source>
</evidence>
<dbReference type="PATRIC" id="fig|33881.3.peg.2746"/>